<proteinExistence type="inferred from homology"/>
<keyword evidence="3" id="KW-0687">Ribonucleoprotein</keyword>
<keyword evidence="2" id="KW-0689">Ribosomal protein</keyword>
<reference evidence="6" key="1">
    <citation type="submission" date="2017-09" db="EMBL/GenBank/DDBJ databases">
        <title>Depth-based differentiation of microbial function through sediment-hosted aquifers and enrichment of novel symbionts in the deep terrestrial subsurface.</title>
        <authorList>
            <person name="Probst A.J."/>
            <person name="Ladd B."/>
            <person name="Jarett J.K."/>
            <person name="Geller-Mcgrath D.E."/>
            <person name="Sieber C.M.K."/>
            <person name="Emerson J.B."/>
            <person name="Anantharaman K."/>
            <person name="Thomas B.C."/>
            <person name="Malmstrom R."/>
            <person name="Stieglmeier M."/>
            <person name="Klingl A."/>
            <person name="Woyke T."/>
            <person name="Ryan C.M."/>
            <person name="Banfield J.F."/>
        </authorList>
    </citation>
    <scope>NUCLEOTIDE SEQUENCE [LARGE SCALE GENOMIC DNA]</scope>
</reference>
<dbReference type="GO" id="GO:1990904">
    <property type="term" value="C:ribonucleoprotein complex"/>
    <property type="evidence" value="ECO:0007669"/>
    <property type="project" value="UniProtKB-KW"/>
</dbReference>
<name>A0A2M7XIL2_9BACT</name>
<dbReference type="Proteomes" id="UP000229749">
    <property type="component" value="Unassembled WGS sequence"/>
</dbReference>
<evidence type="ECO:0000313" key="5">
    <source>
        <dbReference type="EMBL" id="PJA47584.1"/>
    </source>
</evidence>
<evidence type="ECO:0000256" key="4">
    <source>
        <dbReference type="ARBA" id="ARBA00035135"/>
    </source>
</evidence>
<dbReference type="AlphaFoldDB" id="A0A2M7XIL2"/>
<protein>
    <recommendedName>
        <fullName evidence="4">Small ribosomal subunit protein bS21</fullName>
    </recommendedName>
</protein>
<gene>
    <name evidence="5" type="ORF">CO172_00725</name>
</gene>
<organism evidence="5 6">
    <name type="scientific">Candidatus Uhrbacteria bacterium CG_4_9_14_3_um_filter_36_7</name>
    <dbReference type="NCBI Taxonomy" id="1975033"/>
    <lineage>
        <taxon>Bacteria</taxon>
        <taxon>Candidatus Uhriibacteriota</taxon>
    </lineage>
</organism>
<evidence type="ECO:0000256" key="1">
    <source>
        <dbReference type="ARBA" id="ARBA00006640"/>
    </source>
</evidence>
<dbReference type="GO" id="GO:0003735">
    <property type="term" value="F:structural constituent of ribosome"/>
    <property type="evidence" value="ECO:0007669"/>
    <property type="project" value="InterPro"/>
</dbReference>
<evidence type="ECO:0000313" key="6">
    <source>
        <dbReference type="Proteomes" id="UP000229749"/>
    </source>
</evidence>
<sequence length="82" mass="10028">MEIKRRKGESFESLIRRFSKRVQQSGVILQVRKIRFHAKNENKNAQRKRALRRLEISSKRDWLIKTGRVSEEEFQAFQQRRK</sequence>
<comment type="similarity">
    <text evidence="1">Belongs to the bacterial ribosomal protein bS21 family.</text>
</comment>
<dbReference type="EMBL" id="PFWS01000010">
    <property type="protein sequence ID" value="PJA47584.1"/>
    <property type="molecule type" value="Genomic_DNA"/>
</dbReference>
<comment type="caution">
    <text evidence="5">The sequence shown here is derived from an EMBL/GenBank/DDBJ whole genome shotgun (WGS) entry which is preliminary data.</text>
</comment>
<evidence type="ECO:0000256" key="2">
    <source>
        <dbReference type="ARBA" id="ARBA00022980"/>
    </source>
</evidence>
<accession>A0A2M7XIL2</accession>
<evidence type="ECO:0000256" key="3">
    <source>
        <dbReference type="ARBA" id="ARBA00023274"/>
    </source>
</evidence>
<dbReference type="InterPro" id="IPR001911">
    <property type="entry name" value="Ribosomal_bS21"/>
</dbReference>
<dbReference type="GO" id="GO:0005840">
    <property type="term" value="C:ribosome"/>
    <property type="evidence" value="ECO:0007669"/>
    <property type="project" value="UniProtKB-KW"/>
</dbReference>
<dbReference type="GO" id="GO:0006412">
    <property type="term" value="P:translation"/>
    <property type="evidence" value="ECO:0007669"/>
    <property type="project" value="InterPro"/>
</dbReference>
<dbReference type="Pfam" id="PF01165">
    <property type="entry name" value="Ribosomal_S21"/>
    <property type="match status" value="1"/>
</dbReference>